<accession>A0A8J2XV40</accession>
<evidence type="ECO:0000313" key="3">
    <source>
        <dbReference type="Proteomes" id="UP000607559"/>
    </source>
</evidence>
<reference evidence="2" key="2">
    <citation type="submission" date="2020-09" db="EMBL/GenBank/DDBJ databases">
        <authorList>
            <person name="Sun Q."/>
            <person name="Zhou Y."/>
        </authorList>
    </citation>
    <scope>NUCLEOTIDE SEQUENCE</scope>
    <source>
        <strain evidence="2">CGMCC 1.15448</strain>
    </source>
</reference>
<gene>
    <name evidence="2" type="ORF">GCM10011511_44600</name>
</gene>
<dbReference type="AlphaFoldDB" id="A0A8J2XV40"/>
<dbReference type="InterPro" id="IPR013728">
    <property type="entry name" value="BT_3987-like_N"/>
</dbReference>
<proteinExistence type="predicted"/>
<dbReference type="EMBL" id="BMJC01000005">
    <property type="protein sequence ID" value="GGB15835.1"/>
    <property type="molecule type" value="Genomic_DNA"/>
</dbReference>
<keyword evidence="3" id="KW-1185">Reference proteome</keyword>
<evidence type="ECO:0000259" key="1">
    <source>
        <dbReference type="Pfam" id="PF08522"/>
    </source>
</evidence>
<reference evidence="2" key="1">
    <citation type="journal article" date="2014" name="Int. J. Syst. Evol. Microbiol.">
        <title>Complete genome sequence of Corynebacterium casei LMG S-19264T (=DSM 44701T), isolated from a smear-ripened cheese.</title>
        <authorList>
            <consortium name="US DOE Joint Genome Institute (JGI-PGF)"/>
            <person name="Walter F."/>
            <person name="Albersmeier A."/>
            <person name="Kalinowski J."/>
            <person name="Ruckert C."/>
        </authorList>
    </citation>
    <scope>NUCLEOTIDE SEQUENCE</scope>
    <source>
        <strain evidence="2">CGMCC 1.15448</strain>
    </source>
</reference>
<name>A0A8J2XV40_9BACT</name>
<dbReference type="Pfam" id="PF08522">
    <property type="entry name" value="BT_3987-like_N"/>
    <property type="match status" value="1"/>
</dbReference>
<organism evidence="2 3">
    <name type="scientific">Puia dinghuensis</name>
    <dbReference type="NCBI Taxonomy" id="1792502"/>
    <lineage>
        <taxon>Bacteria</taxon>
        <taxon>Pseudomonadati</taxon>
        <taxon>Bacteroidota</taxon>
        <taxon>Chitinophagia</taxon>
        <taxon>Chitinophagales</taxon>
        <taxon>Chitinophagaceae</taxon>
        <taxon>Puia</taxon>
    </lineage>
</organism>
<dbReference type="Proteomes" id="UP000607559">
    <property type="component" value="Unassembled WGS sequence"/>
</dbReference>
<evidence type="ECO:0000313" key="2">
    <source>
        <dbReference type="EMBL" id="GGB15835.1"/>
    </source>
</evidence>
<protein>
    <recommendedName>
        <fullName evidence="1">BT-3987-like N-terminal domain-containing protein</fullName>
    </recommendedName>
</protein>
<feature type="domain" description="BT-3987-like N-terminal" evidence="1">
    <location>
        <begin position="45"/>
        <end position="140"/>
    </location>
</feature>
<sequence length="160" mass="16736">MSSCLKDTPYIDVSNSQPIIEFGLSPANGVTGPFAYVPDSVGGPSANIDTAVAVVVASPQVLSSTVTVTVKVDTSQISAYNTANGTSFTVLPSNLYTLKTTATVNPGYRVGRLDVVLNMSQFPAHHSYALPLAIVSASTNTGQNLIVSGNSATYMWLFSR</sequence>
<comment type="caution">
    <text evidence="2">The sequence shown here is derived from an EMBL/GenBank/DDBJ whole genome shotgun (WGS) entry which is preliminary data.</text>
</comment>
<dbReference type="Gene3D" id="2.60.40.1740">
    <property type="entry name" value="hypothetical protein (bacova_03559)"/>
    <property type="match status" value="1"/>
</dbReference>